<dbReference type="SUPFAM" id="SSF46785">
    <property type="entry name" value="Winged helix' DNA-binding domain"/>
    <property type="match status" value="1"/>
</dbReference>
<dbReference type="Proteomes" id="UP000267535">
    <property type="component" value="Unassembled WGS sequence"/>
</dbReference>
<dbReference type="GO" id="GO:0043565">
    <property type="term" value="F:sequence-specific DNA binding"/>
    <property type="evidence" value="ECO:0007669"/>
    <property type="project" value="TreeGrafter"/>
</dbReference>
<dbReference type="FunFam" id="1.10.10.10:FF:000001">
    <property type="entry name" value="LysR family transcriptional regulator"/>
    <property type="match status" value="1"/>
</dbReference>
<dbReference type="AlphaFoldDB" id="A0A3P1SXL1"/>
<gene>
    <name evidence="6" type="ORF">EHS89_01620</name>
</gene>
<evidence type="ECO:0000256" key="2">
    <source>
        <dbReference type="ARBA" id="ARBA00023015"/>
    </source>
</evidence>
<keyword evidence="3" id="KW-0238">DNA-binding</keyword>
<dbReference type="RefSeq" id="WP_124924359.1">
    <property type="nucleotide sequence ID" value="NZ_BMOH01000001.1"/>
</dbReference>
<accession>A0A3P1SXL1</accession>
<dbReference type="InterPro" id="IPR058163">
    <property type="entry name" value="LysR-type_TF_proteobact-type"/>
</dbReference>
<dbReference type="PROSITE" id="PS50931">
    <property type="entry name" value="HTH_LYSR"/>
    <property type="match status" value="1"/>
</dbReference>
<dbReference type="PRINTS" id="PR00039">
    <property type="entry name" value="HTHLYSR"/>
</dbReference>
<evidence type="ECO:0000256" key="3">
    <source>
        <dbReference type="ARBA" id="ARBA00023125"/>
    </source>
</evidence>
<keyword evidence="2" id="KW-0805">Transcription regulation</keyword>
<dbReference type="GO" id="GO:0006351">
    <property type="term" value="P:DNA-templated transcription"/>
    <property type="evidence" value="ECO:0007669"/>
    <property type="project" value="TreeGrafter"/>
</dbReference>
<protein>
    <submittedName>
        <fullName evidence="6">LysR family transcriptional regulator</fullName>
    </submittedName>
</protein>
<dbReference type="InterPro" id="IPR005119">
    <property type="entry name" value="LysR_subst-bd"/>
</dbReference>
<organism evidence="6 7">
    <name type="scientific">Amphritea balenae</name>
    <dbReference type="NCBI Taxonomy" id="452629"/>
    <lineage>
        <taxon>Bacteria</taxon>
        <taxon>Pseudomonadati</taxon>
        <taxon>Pseudomonadota</taxon>
        <taxon>Gammaproteobacteria</taxon>
        <taxon>Oceanospirillales</taxon>
        <taxon>Oceanospirillaceae</taxon>
        <taxon>Amphritea</taxon>
    </lineage>
</organism>
<keyword evidence="4" id="KW-0804">Transcription</keyword>
<reference evidence="6 7" key="1">
    <citation type="submission" date="2018-11" db="EMBL/GenBank/DDBJ databases">
        <title>The draft genome sequence of Amphritea balenae JAMM 1525T.</title>
        <authorList>
            <person name="Fang Z."/>
            <person name="Zhang Y."/>
            <person name="Han X."/>
        </authorList>
    </citation>
    <scope>NUCLEOTIDE SEQUENCE [LARGE SCALE GENOMIC DNA]</scope>
    <source>
        <strain evidence="6 7">JAMM 1525</strain>
    </source>
</reference>
<dbReference type="PANTHER" id="PTHR30537">
    <property type="entry name" value="HTH-TYPE TRANSCRIPTIONAL REGULATOR"/>
    <property type="match status" value="1"/>
</dbReference>
<comment type="caution">
    <text evidence="6">The sequence shown here is derived from an EMBL/GenBank/DDBJ whole genome shotgun (WGS) entry which is preliminary data.</text>
</comment>
<dbReference type="InterPro" id="IPR036388">
    <property type="entry name" value="WH-like_DNA-bd_sf"/>
</dbReference>
<feature type="domain" description="HTH lysR-type" evidence="5">
    <location>
        <begin position="1"/>
        <end position="60"/>
    </location>
</feature>
<evidence type="ECO:0000256" key="1">
    <source>
        <dbReference type="ARBA" id="ARBA00009437"/>
    </source>
</evidence>
<keyword evidence="7" id="KW-1185">Reference proteome</keyword>
<dbReference type="Pfam" id="PF00126">
    <property type="entry name" value="HTH_1"/>
    <property type="match status" value="1"/>
</dbReference>
<dbReference type="SUPFAM" id="SSF53850">
    <property type="entry name" value="Periplasmic binding protein-like II"/>
    <property type="match status" value="1"/>
</dbReference>
<dbReference type="GO" id="GO:0003700">
    <property type="term" value="F:DNA-binding transcription factor activity"/>
    <property type="evidence" value="ECO:0007669"/>
    <property type="project" value="InterPro"/>
</dbReference>
<sequence>MRLPLSTLEVFDAIVREGSMRAAAQALGIKRSTVSHQLKSLEDQLGAVLFVRTTRSISLTEAGRVLARASGPAFEQLADGLESTRTEGHAARGTLKLAIPELAYHLLLSKHLVAFQKLYPEIEIELFLTDALSDILKEGLHAGFRLGGLIAQDMVAINLTDPMTSAVVASPDYLEKHGIPEHPMELLTHNCLRYRFQSSGQLAPWTFSSAEGDYPVVANGSLISNSMPVTLEMATQGLGITYTFRDYCADHLDSGQLKEILTEHRVTMPGVNIYFPQEYRSMAPLRLFIQHLKGSVIVPEDGHDR</sequence>
<dbReference type="OrthoDB" id="9815676at2"/>
<evidence type="ECO:0000256" key="4">
    <source>
        <dbReference type="ARBA" id="ARBA00023163"/>
    </source>
</evidence>
<evidence type="ECO:0000313" key="6">
    <source>
        <dbReference type="EMBL" id="RRD01286.1"/>
    </source>
</evidence>
<dbReference type="Gene3D" id="3.40.190.290">
    <property type="match status" value="1"/>
</dbReference>
<dbReference type="EMBL" id="RQXV01000001">
    <property type="protein sequence ID" value="RRD01286.1"/>
    <property type="molecule type" value="Genomic_DNA"/>
</dbReference>
<evidence type="ECO:0000313" key="7">
    <source>
        <dbReference type="Proteomes" id="UP000267535"/>
    </source>
</evidence>
<dbReference type="PANTHER" id="PTHR30537:SF1">
    <property type="entry name" value="HTH-TYPE TRANSCRIPTIONAL REGULATOR PGRR"/>
    <property type="match status" value="1"/>
</dbReference>
<dbReference type="Pfam" id="PF03466">
    <property type="entry name" value="LysR_substrate"/>
    <property type="match status" value="1"/>
</dbReference>
<dbReference type="InterPro" id="IPR036390">
    <property type="entry name" value="WH_DNA-bd_sf"/>
</dbReference>
<comment type="similarity">
    <text evidence="1">Belongs to the LysR transcriptional regulatory family.</text>
</comment>
<name>A0A3P1SXL1_9GAMM</name>
<dbReference type="Gene3D" id="1.10.10.10">
    <property type="entry name" value="Winged helix-like DNA-binding domain superfamily/Winged helix DNA-binding domain"/>
    <property type="match status" value="1"/>
</dbReference>
<evidence type="ECO:0000259" key="5">
    <source>
        <dbReference type="PROSITE" id="PS50931"/>
    </source>
</evidence>
<proteinExistence type="inferred from homology"/>
<dbReference type="InterPro" id="IPR000847">
    <property type="entry name" value="LysR_HTH_N"/>
</dbReference>